<evidence type="ECO:0000256" key="1">
    <source>
        <dbReference type="SAM" id="MobiDB-lite"/>
    </source>
</evidence>
<reference evidence="3" key="2">
    <citation type="submission" date="2025-05" db="UniProtKB">
        <authorList>
            <consortium name="EnsemblMetazoa"/>
        </authorList>
    </citation>
    <scope>IDENTIFICATION</scope>
    <source>
        <strain evidence="3">Foshan</strain>
    </source>
</reference>
<name>A0ABM1XU28_AEDAL</name>
<dbReference type="PROSITE" id="PS51029">
    <property type="entry name" value="MADF"/>
    <property type="match status" value="1"/>
</dbReference>
<dbReference type="RefSeq" id="XP_062709729.1">
    <property type="nucleotide sequence ID" value="XM_062853745.1"/>
</dbReference>
<accession>A0ABM1XU28</accession>
<dbReference type="PANTHER" id="PTHR12243">
    <property type="entry name" value="MADF DOMAIN TRANSCRIPTION FACTOR"/>
    <property type="match status" value="1"/>
</dbReference>
<dbReference type="Pfam" id="PF10545">
    <property type="entry name" value="MADF_DNA_bdg"/>
    <property type="match status" value="1"/>
</dbReference>
<dbReference type="EnsemblMetazoa" id="AALFPA23_002866.R2931">
    <property type="protein sequence ID" value="AALFPA23_002866.P2931"/>
    <property type="gene ID" value="AALFPA23_002866"/>
</dbReference>
<proteinExistence type="predicted"/>
<evidence type="ECO:0000313" key="3">
    <source>
        <dbReference type="EnsemblMetazoa" id="AALFPA23_002866.P2931"/>
    </source>
</evidence>
<protein>
    <recommendedName>
        <fullName evidence="2">MADF domain-containing protein</fullName>
    </recommendedName>
</protein>
<dbReference type="SMART" id="SM00595">
    <property type="entry name" value="MADF"/>
    <property type="match status" value="1"/>
</dbReference>
<dbReference type="GeneID" id="109428118"/>
<sequence length="229" mass="26456">MEDTTENNPENNEEEISSINERIIAFVKEHKVLFDKTMRAYKNNNTRNKLWAELGSELNMDVKSLTTRWRSLRDRFVKELKIADLCHRSGAEAIDEGDNWEFMEHMAFLKEHVAKRKTTANYDGPSTSEHTEFHDMVEEHLELDSQGTPSRTPTSRKRKGDEIDDKMSSLLDKFMANSSNADEKHATFGKLVACKLSKFPDHIADRVEAEILNVIYNAAENYRTETNNL</sequence>
<dbReference type="RefSeq" id="XP_062712157.1">
    <property type="nucleotide sequence ID" value="XM_062856173.1"/>
</dbReference>
<organism evidence="3 4">
    <name type="scientific">Aedes albopictus</name>
    <name type="common">Asian tiger mosquito</name>
    <name type="synonym">Stegomyia albopicta</name>
    <dbReference type="NCBI Taxonomy" id="7160"/>
    <lineage>
        <taxon>Eukaryota</taxon>
        <taxon>Metazoa</taxon>
        <taxon>Ecdysozoa</taxon>
        <taxon>Arthropoda</taxon>
        <taxon>Hexapoda</taxon>
        <taxon>Insecta</taxon>
        <taxon>Pterygota</taxon>
        <taxon>Neoptera</taxon>
        <taxon>Endopterygota</taxon>
        <taxon>Diptera</taxon>
        <taxon>Nematocera</taxon>
        <taxon>Culicoidea</taxon>
        <taxon>Culicidae</taxon>
        <taxon>Culicinae</taxon>
        <taxon>Aedini</taxon>
        <taxon>Aedes</taxon>
        <taxon>Stegomyia</taxon>
    </lineage>
</organism>
<keyword evidence="4" id="KW-1185">Reference proteome</keyword>
<dbReference type="Proteomes" id="UP000069940">
    <property type="component" value="Unassembled WGS sequence"/>
</dbReference>
<dbReference type="EnsemblMetazoa" id="AALFPA23_005631.R7214">
    <property type="protein sequence ID" value="AALFPA23_005631.P7214"/>
    <property type="gene ID" value="AALFPA23_005631"/>
</dbReference>
<dbReference type="GeneID" id="115265330"/>
<dbReference type="InterPro" id="IPR039353">
    <property type="entry name" value="TF_Adf1"/>
</dbReference>
<dbReference type="InterPro" id="IPR006578">
    <property type="entry name" value="MADF-dom"/>
</dbReference>
<feature type="domain" description="MADF" evidence="2">
    <location>
        <begin position="22"/>
        <end position="114"/>
    </location>
</feature>
<evidence type="ECO:0000313" key="4">
    <source>
        <dbReference type="Proteomes" id="UP000069940"/>
    </source>
</evidence>
<evidence type="ECO:0000259" key="2">
    <source>
        <dbReference type="PROSITE" id="PS51029"/>
    </source>
</evidence>
<feature type="region of interest" description="Disordered" evidence="1">
    <location>
        <begin position="142"/>
        <end position="163"/>
    </location>
</feature>
<reference evidence="4" key="1">
    <citation type="journal article" date="2015" name="Proc. Natl. Acad. Sci. U.S.A.">
        <title>Genome sequence of the Asian Tiger mosquito, Aedes albopictus, reveals insights into its biology, genetics, and evolution.</title>
        <authorList>
            <person name="Chen X.G."/>
            <person name="Jiang X."/>
            <person name="Gu J."/>
            <person name="Xu M."/>
            <person name="Wu Y."/>
            <person name="Deng Y."/>
            <person name="Zhang C."/>
            <person name="Bonizzoni M."/>
            <person name="Dermauw W."/>
            <person name="Vontas J."/>
            <person name="Armbruster P."/>
            <person name="Huang X."/>
            <person name="Yang Y."/>
            <person name="Zhang H."/>
            <person name="He W."/>
            <person name="Peng H."/>
            <person name="Liu Y."/>
            <person name="Wu K."/>
            <person name="Chen J."/>
            <person name="Lirakis M."/>
            <person name="Topalis P."/>
            <person name="Van Leeuwen T."/>
            <person name="Hall A.B."/>
            <person name="Jiang X."/>
            <person name="Thorpe C."/>
            <person name="Mueller R.L."/>
            <person name="Sun C."/>
            <person name="Waterhouse R.M."/>
            <person name="Yan G."/>
            <person name="Tu Z.J."/>
            <person name="Fang X."/>
            <person name="James A.A."/>
        </authorList>
    </citation>
    <scope>NUCLEOTIDE SEQUENCE [LARGE SCALE GENOMIC DNA]</scope>
    <source>
        <strain evidence="4">Foshan</strain>
    </source>
</reference>
<dbReference type="PANTHER" id="PTHR12243:SF60">
    <property type="entry name" value="SI:CH211-15D5.12-RELATED"/>
    <property type="match status" value="1"/>
</dbReference>